<evidence type="ECO:0000256" key="3">
    <source>
        <dbReference type="SAM" id="SignalP"/>
    </source>
</evidence>
<dbReference type="PROSITE" id="PS51677">
    <property type="entry name" value="NODB"/>
    <property type="match status" value="1"/>
</dbReference>
<dbReference type="InterPro" id="IPR011330">
    <property type="entry name" value="Glyco_hydro/deAcase_b/a-brl"/>
</dbReference>
<keyword evidence="2" id="KW-0378">Hydrolase</keyword>
<dbReference type="Proteomes" id="UP001205311">
    <property type="component" value="Unassembled WGS sequence"/>
</dbReference>
<dbReference type="PANTHER" id="PTHR10587:SF133">
    <property type="entry name" value="CHITIN DEACETYLASE 1-RELATED"/>
    <property type="match status" value="1"/>
</dbReference>
<organism evidence="5 6">
    <name type="scientific">Streptoalloteichus tenebrarius (strain ATCC 17920 / DSM 40477 / JCM 4838 / CBS 697.72 / NBRC 16177 / NCIMB 11028 / NRRL B-12390 / A12253. 1 / ISP 5477)</name>
    <name type="common">Streptomyces tenebrarius</name>
    <dbReference type="NCBI Taxonomy" id="1933"/>
    <lineage>
        <taxon>Bacteria</taxon>
        <taxon>Bacillati</taxon>
        <taxon>Actinomycetota</taxon>
        <taxon>Actinomycetes</taxon>
        <taxon>Pseudonocardiales</taxon>
        <taxon>Pseudonocardiaceae</taxon>
        <taxon>Streptoalloteichus</taxon>
    </lineage>
</organism>
<gene>
    <name evidence="5" type="ORF">LX15_003512</name>
</gene>
<keyword evidence="6" id="KW-1185">Reference proteome</keyword>
<evidence type="ECO:0000313" key="6">
    <source>
        <dbReference type="Proteomes" id="UP001205311"/>
    </source>
</evidence>
<sequence>MSAPRVARTVRNRLLPLIAAVVAATSGCHAAASWAGSPSPWDDHPAQGAGHAKEIYLTFDDGPGTETGQILDILRENNAKAVFFAIGQNLDAHHDLARRVINEGHVVASHTWSHQNLTRVDAGQGDAEIDRAGEALRRVGSTSRCLRPPEGATNDAVKARLRAKGLRPVLWNVDTEDWKRPGADVIADRLVSRVRPGMVVLLHDGGGDRSQTVQALRTALPALAAQGYAFRAVPGC</sequence>
<dbReference type="Gene3D" id="3.20.20.370">
    <property type="entry name" value="Glycoside hydrolase/deacetylase"/>
    <property type="match status" value="1"/>
</dbReference>
<name>A0ABT1HWA3_STRSD</name>
<evidence type="ECO:0000313" key="5">
    <source>
        <dbReference type="EMBL" id="MCP2259803.1"/>
    </source>
</evidence>
<keyword evidence="1" id="KW-0479">Metal-binding</keyword>
<dbReference type="InterPro" id="IPR050248">
    <property type="entry name" value="Polysacc_deacetylase_ArnD"/>
</dbReference>
<feature type="signal peptide" evidence="3">
    <location>
        <begin position="1"/>
        <end position="30"/>
    </location>
</feature>
<dbReference type="SUPFAM" id="SSF88713">
    <property type="entry name" value="Glycoside hydrolase/deacetylase"/>
    <property type="match status" value="1"/>
</dbReference>
<dbReference type="InterPro" id="IPR002509">
    <property type="entry name" value="NODB_dom"/>
</dbReference>
<keyword evidence="3" id="KW-0732">Signal</keyword>
<feature type="domain" description="NodB homology" evidence="4">
    <location>
        <begin position="53"/>
        <end position="231"/>
    </location>
</feature>
<accession>A0ABT1HWA3</accession>
<evidence type="ECO:0000256" key="1">
    <source>
        <dbReference type="ARBA" id="ARBA00022723"/>
    </source>
</evidence>
<dbReference type="PROSITE" id="PS51257">
    <property type="entry name" value="PROKAR_LIPOPROTEIN"/>
    <property type="match status" value="1"/>
</dbReference>
<dbReference type="PANTHER" id="PTHR10587">
    <property type="entry name" value="GLYCOSYL TRANSFERASE-RELATED"/>
    <property type="match status" value="1"/>
</dbReference>
<dbReference type="CDD" id="cd10917">
    <property type="entry name" value="CE4_NodB_like_6s_7s"/>
    <property type="match status" value="1"/>
</dbReference>
<protein>
    <submittedName>
        <fullName evidence="5">Chitooligosaccharide deacetylase</fullName>
    </submittedName>
</protein>
<dbReference type="Pfam" id="PF01522">
    <property type="entry name" value="Polysacc_deac_1"/>
    <property type="match status" value="1"/>
</dbReference>
<proteinExistence type="predicted"/>
<dbReference type="EMBL" id="JAMTCP010000020">
    <property type="protein sequence ID" value="MCP2259803.1"/>
    <property type="molecule type" value="Genomic_DNA"/>
</dbReference>
<reference evidence="5 6" key="1">
    <citation type="submission" date="2022-06" db="EMBL/GenBank/DDBJ databases">
        <title>Genomic Encyclopedia of Archaeal and Bacterial Type Strains, Phase II (KMG-II): from individual species to whole genera.</title>
        <authorList>
            <person name="Goeker M."/>
        </authorList>
    </citation>
    <scope>NUCLEOTIDE SEQUENCE [LARGE SCALE GENOMIC DNA]</scope>
    <source>
        <strain evidence="5 6">DSM 40477</strain>
    </source>
</reference>
<comment type="caution">
    <text evidence="5">The sequence shown here is derived from an EMBL/GenBank/DDBJ whole genome shotgun (WGS) entry which is preliminary data.</text>
</comment>
<dbReference type="RefSeq" id="WP_253670688.1">
    <property type="nucleotide sequence ID" value="NZ_JAMTCP010000020.1"/>
</dbReference>
<evidence type="ECO:0000259" key="4">
    <source>
        <dbReference type="PROSITE" id="PS51677"/>
    </source>
</evidence>
<feature type="chain" id="PRO_5045488450" evidence="3">
    <location>
        <begin position="31"/>
        <end position="236"/>
    </location>
</feature>
<evidence type="ECO:0000256" key="2">
    <source>
        <dbReference type="ARBA" id="ARBA00022801"/>
    </source>
</evidence>